<evidence type="ECO:0000313" key="2">
    <source>
        <dbReference type="EMBL" id="RAK57604.1"/>
    </source>
</evidence>
<sequence length="102" mass="10196">MKKIISFAGAAALSTLLVGSASAGSFEQSMDKCLSSNANKKDAATVMLSCTANAGKLSDCKVVSDSLPGKGFDKAAICVAAVLPIGAKTGELKIPMRFPGGG</sequence>
<dbReference type="Proteomes" id="UP000249725">
    <property type="component" value="Unassembled WGS sequence"/>
</dbReference>
<feature type="chain" id="PRO_5016293213" description="TonB C-terminal domain-containing protein" evidence="1">
    <location>
        <begin position="24"/>
        <end position="102"/>
    </location>
</feature>
<evidence type="ECO:0000313" key="3">
    <source>
        <dbReference type="Proteomes" id="UP000249725"/>
    </source>
</evidence>
<keyword evidence="1" id="KW-0732">Signal</keyword>
<name>A0A328AVL7_9CAUL</name>
<evidence type="ECO:0008006" key="4">
    <source>
        <dbReference type="Google" id="ProtNLM"/>
    </source>
</evidence>
<evidence type="ECO:0000256" key="1">
    <source>
        <dbReference type="SAM" id="SignalP"/>
    </source>
</evidence>
<gene>
    <name evidence="2" type="ORF">DJ018_06660</name>
</gene>
<protein>
    <recommendedName>
        <fullName evidence="4">TonB C-terminal domain-containing protein</fullName>
    </recommendedName>
</protein>
<keyword evidence="3" id="KW-1185">Reference proteome</keyword>
<reference evidence="3" key="1">
    <citation type="submission" date="2018-05" db="EMBL/GenBank/DDBJ databases">
        <authorList>
            <person name="Li X."/>
        </authorList>
    </citation>
    <scope>NUCLEOTIDE SEQUENCE [LARGE SCALE GENOMIC DNA]</scope>
    <source>
        <strain evidence="3">YIM 73061</strain>
    </source>
</reference>
<dbReference type="EMBL" id="QFYR01000001">
    <property type="protein sequence ID" value="RAK57604.1"/>
    <property type="molecule type" value="Genomic_DNA"/>
</dbReference>
<dbReference type="RefSeq" id="WP_111514055.1">
    <property type="nucleotide sequence ID" value="NZ_QFYR01000001.1"/>
</dbReference>
<organism evidence="2 3">
    <name type="scientific">Phenylobacterium deserti</name>
    <dbReference type="NCBI Taxonomy" id="1914756"/>
    <lineage>
        <taxon>Bacteria</taxon>
        <taxon>Pseudomonadati</taxon>
        <taxon>Pseudomonadota</taxon>
        <taxon>Alphaproteobacteria</taxon>
        <taxon>Caulobacterales</taxon>
        <taxon>Caulobacteraceae</taxon>
        <taxon>Phenylobacterium</taxon>
    </lineage>
</organism>
<accession>A0A328AVL7</accession>
<feature type="signal peptide" evidence="1">
    <location>
        <begin position="1"/>
        <end position="23"/>
    </location>
</feature>
<dbReference type="AlphaFoldDB" id="A0A328AVL7"/>
<proteinExistence type="predicted"/>
<comment type="caution">
    <text evidence="2">The sequence shown here is derived from an EMBL/GenBank/DDBJ whole genome shotgun (WGS) entry which is preliminary data.</text>
</comment>
<dbReference type="OrthoDB" id="7189208at2"/>